<dbReference type="Proteomes" id="UP000683246">
    <property type="component" value="Chromosome"/>
</dbReference>
<dbReference type="PANTHER" id="PTHR42756">
    <property type="entry name" value="TRANSCRIPTIONAL REGULATOR, MARR"/>
    <property type="match status" value="1"/>
</dbReference>
<evidence type="ECO:0000256" key="3">
    <source>
        <dbReference type="ARBA" id="ARBA00023163"/>
    </source>
</evidence>
<dbReference type="RefSeq" id="WP_212694682.1">
    <property type="nucleotide sequence ID" value="NZ_CP058649.1"/>
</dbReference>
<dbReference type="Gene3D" id="1.10.10.10">
    <property type="entry name" value="Winged helix-like DNA-binding domain superfamily/Winged helix DNA-binding domain"/>
    <property type="match status" value="1"/>
</dbReference>
<dbReference type="SMART" id="SM00347">
    <property type="entry name" value="HTH_MARR"/>
    <property type="match status" value="1"/>
</dbReference>
<dbReference type="KEGG" id="vpy:HZI73_17560"/>
<dbReference type="InterPro" id="IPR036388">
    <property type="entry name" value="WH-like_DNA-bd_sf"/>
</dbReference>
<keyword evidence="3" id="KW-0804">Transcription</keyword>
<evidence type="ECO:0000256" key="2">
    <source>
        <dbReference type="ARBA" id="ARBA00023125"/>
    </source>
</evidence>
<dbReference type="InterPro" id="IPR036390">
    <property type="entry name" value="WH_DNA-bd_sf"/>
</dbReference>
<keyword evidence="1" id="KW-0805">Transcription regulation</keyword>
<accession>A0A8J8MM90</accession>
<proteinExistence type="predicted"/>
<dbReference type="AlphaFoldDB" id="A0A8J8MM90"/>
<dbReference type="GO" id="GO:0003677">
    <property type="term" value="F:DNA binding"/>
    <property type="evidence" value="ECO:0007669"/>
    <property type="project" value="UniProtKB-KW"/>
</dbReference>
<keyword evidence="6" id="KW-1185">Reference proteome</keyword>
<dbReference type="EMBL" id="CP058649">
    <property type="protein sequence ID" value="QUI23992.1"/>
    <property type="molecule type" value="Genomic_DNA"/>
</dbReference>
<name>A0A8J8MM90_9FIRM</name>
<evidence type="ECO:0000259" key="4">
    <source>
        <dbReference type="PROSITE" id="PS50995"/>
    </source>
</evidence>
<evidence type="ECO:0000256" key="1">
    <source>
        <dbReference type="ARBA" id="ARBA00023015"/>
    </source>
</evidence>
<dbReference type="InterPro" id="IPR011991">
    <property type="entry name" value="ArsR-like_HTH"/>
</dbReference>
<gene>
    <name evidence="5" type="ORF">HZI73_17560</name>
</gene>
<feature type="domain" description="HTH marR-type" evidence="4">
    <location>
        <begin position="3"/>
        <end position="138"/>
    </location>
</feature>
<dbReference type="InterPro" id="IPR000835">
    <property type="entry name" value="HTH_MarR-typ"/>
</dbReference>
<dbReference type="PANTHER" id="PTHR42756:SF1">
    <property type="entry name" value="TRANSCRIPTIONAL REPRESSOR OF EMRAB OPERON"/>
    <property type="match status" value="1"/>
</dbReference>
<evidence type="ECO:0000313" key="6">
    <source>
        <dbReference type="Proteomes" id="UP000683246"/>
    </source>
</evidence>
<dbReference type="GO" id="GO:0003700">
    <property type="term" value="F:DNA-binding transcription factor activity"/>
    <property type="evidence" value="ECO:0007669"/>
    <property type="project" value="InterPro"/>
</dbReference>
<dbReference type="Pfam" id="PF01047">
    <property type="entry name" value="MarR"/>
    <property type="match status" value="1"/>
</dbReference>
<dbReference type="SUPFAM" id="SSF46785">
    <property type="entry name" value="Winged helix' DNA-binding domain"/>
    <property type="match status" value="1"/>
</dbReference>
<protein>
    <submittedName>
        <fullName evidence="5">MarR family transcriptional regulator</fullName>
    </submittedName>
</protein>
<reference evidence="5" key="1">
    <citation type="submission" date="2020-07" db="EMBL/GenBank/DDBJ databases">
        <title>Vallitalea pronyensis genome.</title>
        <authorList>
            <person name="Postec A."/>
        </authorList>
    </citation>
    <scope>NUCLEOTIDE SEQUENCE</scope>
    <source>
        <strain evidence="5">FatNI3</strain>
    </source>
</reference>
<evidence type="ECO:0000313" key="5">
    <source>
        <dbReference type="EMBL" id="QUI23992.1"/>
    </source>
</evidence>
<dbReference type="PROSITE" id="PS50995">
    <property type="entry name" value="HTH_MARR_2"/>
    <property type="match status" value="1"/>
</dbReference>
<organism evidence="5 6">
    <name type="scientific">Vallitalea pronyensis</name>
    <dbReference type="NCBI Taxonomy" id="1348613"/>
    <lineage>
        <taxon>Bacteria</taxon>
        <taxon>Bacillati</taxon>
        <taxon>Bacillota</taxon>
        <taxon>Clostridia</taxon>
        <taxon>Lachnospirales</taxon>
        <taxon>Vallitaleaceae</taxon>
        <taxon>Vallitalea</taxon>
    </lineage>
</organism>
<dbReference type="CDD" id="cd00090">
    <property type="entry name" value="HTH_ARSR"/>
    <property type="match status" value="1"/>
</dbReference>
<keyword evidence="2" id="KW-0238">DNA-binding</keyword>
<sequence>MSSDNTMYLIGRARVLLHEFITKELEDKGIYNIVPSHGDIIIALLQHESLSMCALACRINRDPSTVTTLVKKLNHLGYTEVYKDAGDKRTNRVSLTDKGRKLETIIVEISEKLYRQQWDHISEHDMIIFRQVLQQIIQNFT</sequence>